<feature type="transmembrane region" description="Helical" evidence="2">
    <location>
        <begin position="7"/>
        <end position="25"/>
    </location>
</feature>
<evidence type="ECO:0000256" key="1">
    <source>
        <dbReference type="SAM" id="MobiDB-lite"/>
    </source>
</evidence>
<feature type="transmembrane region" description="Helical" evidence="2">
    <location>
        <begin position="74"/>
        <end position="92"/>
    </location>
</feature>
<dbReference type="Proteomes" id="UP001175000">
    <property type="component" value="Unassembled WGS sequence"/>
</dbReference>
<keyword evidence="2" id="KW-1133">Transmembrane helix</keyword>
<organism evidence="3 4">
    <name type="scientific">Immersiella caudata</name>
    <dbReference type="NCBI Taxonomy" id="314043"/>
    <lineage>
        <taxon>Eukaryota</taxon>
        <taxon>Fungi</taxon>
        <taxon>Dikarya</taxon>
        <taxon>Ascomycota</taxon>
        <taxon>Pezizomycotina</taxon>
        <taxon>Sordariomycetes</taxon>
        <taxon>Sordariomycetidae</taxon>
        <taxon>Sordariales</taxon>
        <taxon>Lasiosphaeriaceae</taxon>
        <taxon>Immersiella</taxon>
    </lineage>
</organism>
<comment type="caution">
    <text evidence="3">The sequence shown here is derived from an EMBL/GenBank/DDBJ whole genome shotgun (WGS) entry which is preliminary data.</text>
</comment>
<name>A0AA39TL77_9PEZI</name>
<proteinExistence type="predicted"/>
<keyword evidence="2" id="KW-0812">Transmembrane</keyword>
<gene>
    <name evidence="3" type="ORF">B0T14DRAFT_530376</name>
</gene>
<feature type="transmembrane region" description="Helical" evidence="2">
    <location>
        <begin position="199"/>
        <end position="222"/>
    </location>
</feature>
<accession>A0AA39TL77</accession>
<sequence length="315" mass="34487">MSSFFESATYFALAIQVATIATLAPKDLETKTTSFGDYEVTIAGVVSALLLLPLIPSLILLSSVKTPRIRARRSYRLIIFAITVAPSTYTFLEQCIRNLSPSQVGEGKGDGGITLISGEEWAAITNLCFGGAEYATDREDRILSVFQTMGWVFVFIFIIGFSVPSILQQVRDVCGEENSIERKVGGWVKRAAVVCRLRVVRVVLLGLPFVLSLPLVWGFWRLRDLQGQLAASMGGVYEGNEWSFGQVMAITVFVPVGAEMIFVATRRKLDARGEDEDGEPLDIQQDIPEESVKSYGGVQEKDGLEARRGTTTGLG</sequence>
<evidence type="ECO:0000313" key="4">
    <source>
        <dbReference type="Proteomes" id="UP001175000"/>
    </source>
</evidence>
<feature type="transmembrane region" description="Helical" evidence="2">
    <location>
        <begin position="242"/>
        <end position="264"/>
    </location>
</feature>
<feature type="compositionally biased region" description="Basic and acidic residues" evidence="1">
    <location>
        <begin position="299"/>
        <end position="308"/>
    </location>
</feature>
<dbReference type="AlphaFoldDB" id="A0AA39TL77"/>
<evidence type="ECO:0000256" key="2">
    <source>
        <dbReference type="SAM" id="Phobius"/>
    </source>
</evidence>
<dbReference type="EMBL" id="JAULSU010000007">
    <property type="protein sequence ID" value="KAK0611434.1"/>
    <property type="molecule type" value="Genomic_DNA"/>
</dbReference>
<feature type="transmembrane region" description="Helical" evidence="2">
    <location>
        <begin position="142"/>
        <end position="163"/>
    </location>
</feature>
<feature type="region of interest" description="Disordered" evidence="1">
    <location>
        <begin position="273"/>
        <end position="315"/>
    </location>
</feature>
<evidence type="ECO:0000313" key="3">
    <source>
        <dbReference type="EMBL" id="KAK0611434.1"/>
    </source>
</evidence>
<protein>
    <submittedName>
        <fullName evidence="3">Uncharacterized protein</fullName>
    </submittedName>
</protein>
<reference evidence="3" key="1">
    <citation type="submission" date="2023-06" db="EMBL/GenBank/DDBJ databases">
        <title>Genome-scale phylogeny and comparative genomics of the fungal order Sordariales.</title>
        <authorList>
            <consortium name="Lawrence Berkeley National Laboratory"/>
            <person name="Hensen N."/>
            <person name="Bonometti L."/>
            <person name="Westerberg I."/>
            <person name="Brannstrom I.O."/>
            <person name="Guillou S."/>
            <person name="Cros-Aarteil S."/>
            <person name="Calhoun S."/>
            <person name="Haridas S."/>
            <person name="Kuo A."/>
            <person name="Mondo S."/>
            <person name="Pangilinan J."/>
            <person name="Riley R."/>
            <person name="Labutti K."/>
            <person name="Andreopoulos B."/>
            <person name="Lipzen A."/>
            <person name="Chen C."/>
            <person name="Yanf M."/>
            <person name="Daum C."/>
            <person name="Ng V."/>
            <person name="Clum A."/>
            <person name="Steindorff A."/>
            <person name="Ohm R."/>
            <person name="Martin F."/>
            <person name="Silar P."/>
            <person name="Natvig D."/>
            <person name="Lalanne C."/>
            <person name="Gautier V."/>
            <person name="Ament-Velasquez S.L."/>
            <person name="Kruys A."/>
            <person name="Hutchinson M.I."/>
            <person name="Powell A.J."/>
            <person name="Barry K."/>
            <person name="Miller A.N."/>
            <person name="Grigoriev I.V."/>
            <person name="Debuchy R."/>
            <person name="Gladieux P."/>
            <person name="Thoren M.H."/>
            <person name="Johannesson H."/>
        </authorList>
    </citation>
    <scope>NUCLEOTIDE SEQUENCE</scope>
    <source>
        <strain evidence="3">CBS 606.72</strain>
    </source>
</reference>
<feature type="transmembrane region" description="Helical" evidence="2">
    <location>
        <begin position="40"/>
        <end position="62"/>
    </location>
</feature>
<keyword evidence="4" id="KW-1185">Reference proteome</keyword>
<keyword evidence="2" id="KW-0472">Membrane</keyword>